<keyword evidence="5 10" id="KW-0547">Nucleotide-binding</keyword>
<dbReference type="InterPro" id="IPR020059">
    <property type="entry name" value="Glu/Gln-tRNA-synth_Ib_codon-bd"/>
</dbReference>
<dbReference type="HAMAP" id="MF_02076">
    <property type="entry name" value="Glu_tRNA_synth_type2"/>
    <property type="match status" value="1"/>
</dbReference>
<dbReference type="Proteomes" id="UP000266622">
    <property type="component" value="Unassembled WGS sequence"/>
</dbReference>
<dbReference type="InterPro" id="IPR050132">
    <property type="entry name" value="Gln/Glu-tRNA_Ligase"/>
</dbReference>
<dbReference type="EMBL" id="MWMI01000004">
    <property type="protein sequence ID" value="RIB35211.1"/>
    <property type="molecule type" value="Genomic_DNA"/>
</dbReference>
<evidence type="ECO:0000313" key="14">
    <source>
        <dbReference type="Proteomes" id="UP000266622"/>
    </source>
</evidence>
<evidence type="ECO:0000256" key="10">
    <source>
        <dbReference type="HAMAP-Rule" id="MF_02076"/>
    </source>
</evidence>
<comment type="similarity">
    <text evidence="2 10">Belongs to the class-I aminoacyl-tRNA synthetase family. Glutamate--tRNA ligase type 2 subfamily.</text>
</comment>
<protein>
    <recommendedName>
        <fullName evidence="10">Glutamate--tRNA ligase</fullName>
        <ecNumber evidence="10">6.1.1.17</ecNumber>
    </recommendedName>
    <alternativeName>
        <fullName evidence="10">Glutamyl-tRNA synthetase</fullName>
        <shortName evidence="10">GluRS</shortName>
    </alternativeName>
</protein>
<evidence type="ECO:0000256" key="1">
    <source>
        <dbReference type="ARBA" id="ARBA00004496"/>
    </source>
</evidence>
<feature type="domain" description="Glutamyl/glutaminyl-tRNA synthetase class Ib catalytic" evidence="11">
    <location>
        <begin position="95"/>
        <end position="413"/>
    </location>
</feature>
<feature type="domain" description="Glutamyl/glutaminyl-tRNA synthetase class Ib anti-codon binding" evidence="12">
    <location>
        <begin position="416"/>
        <end position="490"/>
    </location>
</feature>
<evidence type="ECO:0000256" key="6">
    <source>
        <dbReference type="ARBA" id="ARBA00022840"/>
    </source>
</evidence>
<dbReference type="SUPFAM" id="SSF52374">
    <property type="entry name" value="Nucleotidylyl transferase"/>
    <property type="match status" value="1"/>
</dbReference>
<dbReference type="NCBIfam" id="NF003169">
    <property type="entry name" value="PRK04156.1"/>
    <property type="match status" value="1"/>
</dbReference>
<dbReference type="InterPro" id="IPR001412">
    <property type="entry name" value="aa-tRNA-synth_I_CS"/>
</dbReference>
<dbReference type="SUPFAM" id="SSF50715">
    <property type="entry name" value="Ribosomal protein L25-like"/>
    <property type="match status" value="1"/>
</dbReference>
<keyword evidence="7 10" id="KW-0648">Protein biosynthesis</keyword>
<comment type="catalytic activity">
    <reaction evidence="9 10">
        <text>tRNA(Glu) + L-glutamate + ATP = L-glutamyl-tRNA(Glu) + AMP + diphosphate</text>
        <dbReference type="Rhea" id="RHEA:23540"/>
        <dbReference type="Rhea" id="RHEA-COMP:9663"/>
        <dbReference type="Rhea" id="RHEA-COMP:9680"/>
        <dbReference type="ChEBI" id="CHEBI:29985"/>
        <dbReference type="ChEBI" id="CHEBI:30616"/>
        <dbReference type="ChEBI" id="CHEBI:33019"/>
        <dbReference type="ChEBI" id="CHEBI:78442"/>
        <dbReference type="ChEBI" id="CHEBI:78520"/>
        <dbReference type="ChEBI" id="CHEBI:456215"/>
        <dbReference type="EC" id="6.1.1.17"/>
    </reaction>
</comment>
<dbReference type="EC" id="6.1.1.17" evidence="10"/>
<dbReference type="Pfam" id="PF03950">
    <property type="entry name" value="tRNA-synt_1c_C"/>
    <property type="match status" value="1"/>
</dbReference>
<dbReference type="NCBIfam" id="TIGR00463">
    <property type="entry name" value="gltX_arch"/>
    <property type="match status" value="1"/>
</dbReference>
<dbReference type="GO" id="GO:0005829">
    <property type="term" value="C:cytosol"/>
    <property type="evidence" value="ECO:0007669"/>
    <property type="project" value="TreeGrafter"/>
</dbReference>
<dbReference type="InterPro" id="IPR014729">
    <property type="entry name" value="Rossmann-like_a/b/a_fold"/>
</dbReference>
<dbReference type="Gene3D" id="2.40.240.10">
    <property type="entry name" value="Ribosomal Protein L25, Chain P"/>
    <property type="match status" value="1"/>
</dbReference>
<gene>
    <name evidence="10" type="primary">gltX</name>
    <name evidence="13" type="ORF">BXU00_02685</name>
</gene>
<dbReference type="GO" id="GO:0043604">
    <property type="term" value="P:amide biosynthetic process"/>
    <property type="evidence" value="ECO:0007669"/>
    <property type="project" value="TreeGrafter"/>
</dbReference>
<dbReference type="InterPro" id="IPR004526">
    <property type="entry name" value="Glu-tRNA-synth_arc/euk"/>
</dbReference>
<reference evidence="13 14" key="1">
    <citation type="journal article" date="2018" name="Syst. Appl. Microbiol.">
        <title>A new symbiotic nanoarchaeote (Candidatus Nanoclepta minutus) and its host (Zestosphaera tikiterensis gen. nov., sp. nov.) from a New Zealand hot spring.</title>
        <authorList>
            <person name="St John E."/>
            <person name="Liu Y."/>
            <person name="Podar M."/>
            <person name="Stott M.B."/>
            <person name="Meneghin J."/>
            <person name="Chen Z."/>
            <person name="Lagutin K."/>
            <person name="Mitchell K."/>
            <person name="Reysenbach A.L."/>
        </authorList>
    </citation>
    <scope>NUCLEOTIDE SEQUENCE [LARGE SCALE GENOMIC DNA]</scope>
    <source>
        <strain evidence="13">NZ3</strain>
    </source>
</reference>
<comment type="caution">
    <text evidence="13">The sequence shown here is derived from an EMBL/GenBank/DDBJ whole genome shotgun (WGS) entry which is preliminary data.</text>
</comment>
<evidence type="ECO:0000256" key="3">
    <source>
        <dbReference type="ARBA" id="ARBA00022490"/>
    </source>
</evidence>
<dbReference type="Gene3D" id="2.40.240.100">
    <property type="match status" value="1"/>
</dbReference>
<dbReference type="GO" id="GO:0032991">
    <property type="term" value="C:protein-containing complex"/>
    <property type="evidence" value="ECO:0007669"/>
    <property type="project" value="UniProtKB-ARBA"/>
</dbReference>
<dbReference type="Pfam" id="PF00749">
    <property type="entry name" value="tRNA-synt_1c"/>
    <property type="match status" value="1"/>
</dbReference>
<evidence type="ECO:0000256" key="8">
    <source>
        <dbReference type="ARBA" id="ARBA00023146"/>
    </source>
</evidence>
<evidence type="ECO:0000256" key="2">
    <source>
        <dbReference type="ARBA" id="ARBA00008927"/>
    </source>
</evidence>
<organism evidence="13 14">
    <name type="scientific">Candidatus Nanoclepta minutus</name>
    <dbReference type="NCBI Taxonomy" id="1940235"/>
    <lineage>
        <taxon>Archaea</taxon>
        <taxon>Nanobdellota</taxon>
        <taxon>Candidatus Nanoclepta</taxon>
    </lineage>
</organism>
<evidence type="ECO:0000256" key="4">
    <source>
        <dbReference type="ARBA" id="ARBA00022598"/>
    </source>
</evidence>
<dbReference type="GO" id="GO:0005524">
    <property type="term" value="F:ATP binding"/>
    <property type="evidence" value="ECO:0007669"/>
    <property type="project" value="UniProtKB-UniRule"/>
</dbReference>
<dbReference type="PANTHER" id="PTHR43097">
    <property type="entry name" value="GLUTAMINE-TRNA LIGASE"/>
    <property type="match status" value="1"/>
</dbReference>
<evidence type="ECO:0000313" key="13">
    <source>
        <dbReference type="EMBL" id="RIB35211.1"/>
    </source>
</evidence>
<evidence type="ECO:0000259" key="12">
    <source>
        <dbReference type="Pfam" id="PF03950"/>
    </source>
</evidence>
<keyword evidence="8 10" id="KW-0030">Aminoacyl-tRNA synthetase</keyword>
<dbReference type="InterPro" id="IPR000924">
    <property type="entry name" value="Glu/Gln-tRNA-synth"/>
</dbReference>
<comment type="function">
    <text evidence="10">Catalyzes the attachment of glutamate to tRNA(Glu) in a two-step reaction: glutamate is first activated by ATP to form Glu-AMP and then transferred to the acceptor end of tRNA(Glu).</text>
</comment>
<dbReference type="PROSITE" id="PS00178">
    <property type="entry name" value="AA_TRNA_LIGASE_I"/>
    <property type="match status" value="1"/>
</dbReference>
<evidence type="ECO:0000259" key="11">
    <source>
        <dbReference type="Pfam" id="PF00749"/>
    </source>
</evidence>
<dbReference type="AlphaFoldDB" id="A0A397WMT3"/>
<keyword evidence="4 10" id="KW-0436">Ligase</keyword>
<feature type="short sequence motif" description="'HIGH' region" evidence="10">
    <location>
        <begin position="102"/>
        <end position="112"/>
    </location>
</feature>
<evidence type="ECO:0000256" key="7">
    <source>
        <dbReference type="ARBA" id="ARBA00022917"/>
    </source>
</evidence>
<dbReference type="Gene3D" id="3.40.50.620">
    <property type="entry name" value="HUPs"/>
    <property type="match status" value="1"/>
</dbReference>
<dbReference type="InterPro" id="IPR011035">
    <property type="entry name" value="Ribosomal_bL25/Gln-tRNA_synth"/>
</dbReference>
<evidence type="ECO:0000256" key="9">
    <source>
        <dbReference type="ARBA" id="ARBA00048351"/>
    </source>
</evidence>
<evidence type="ECO:0000256" key="5">
    <source>
        <dbReference type="ARBA" id="ARBA00022741"/>
    </source>
</evidence>
<proteinExistence type="inferred from homology"/>
<keyword evidence="3 10" id="KW-0963">Cytoplasm</keyword>
<dbReference type="PANTHER" id="PTHR43097:SF5">
    <property type="entry name" value="GLUTAMATE--TRNA LIGASE"/>
    <property type="match status" value="1"/>
</dbReference>
<dbReference type="GO" id="GO:0004818">
    <property type="term" value="F:glutamate-tRNA ligase activity"/>
    <property type="evidence" value="ECO:0007669"/>
    <property type="project" value="UniProtKB-UniRule"/>
</dbReference>
<comment type="subcellular location">
    <subcellularLocation>
        <location evidence="1 10">Cytoplasm</location>
    </subcellularLocation>
</comment>
<keyword evidence="6 10" id="KW-0067">ATP-binding</keyword>
<dbReference type="InterPro" id="IPR020058">
    <property type="entry name" value="Glu/Gln-tRNA-synth_Ib_cat-dom"/>
</dbReference>
<accession>A0A397WMT3</accession>
<dbReference type="PRINTS" id="PR00987">
    <property type="entry name" value="TRNASYNTHGLU"/>
</dbReference>
<sequence>MDYIELARKWAIYLRSKYDRIELGSIVSRLVAELPDIKKEIKNIIPEISKVIKEVEGISKEEARRILEEKYPELLEIKKEERKGLPLLEGAKNGKVATRFAPNPSGYLHIGHARAIILSYEYAKMYNGRFILRLEDTDPKVKKPVLEAYEKIKDDVEWLIEDKVREMYIQSERLDIYYNYIRKLIEMGYAYVDLCDKDTISRNRRVGKECEHRNKDIGWNLEQFEKMLNGEYDEEEAVIRVKTDLSHPNPSVRDWIAFRIVNPKDNLHPWLLYKYGENYAEGIWLWPTYNFSVVIDDHLMGVTHVFRMKEHEVNTLKQEYVYKYFGWEMPKVTSYGALLVKDVPLHKSEIKKLIDEGKISGWDYPFLATLQAIRRRGIQPAAIKRYIVELGVSPVDIYVDWERIYSYNREIIDKKAKRYFIIKEPMKVFVRGIDLPYNIKIRNHPTEDLGERYYEIRSNVFFLERKDVLGNRYLRLMDAFNIEVVEIKEDYAIANLVSYSLEDARKINAKIVHWLYESSYRNIKILEPFKEIFAMGEKYLDDVKEGEIIQAVRYGFLKKEGDHFIFIHK</sequence>
<dbReference type="GO" id="GO:0006424">
    <property type="term" value="P:glutamyl-tRNA aminoacylation"/>
    <property type="evidence" value="ECO:0007669"/>
    <property type="project" value="UniProtKB-UniRule"/>
</dbReference>
<name>A0A397WMT3_9ARCH</name>
<dbReference type="InterPro" id="IPR020056">
    <property type="entry name" value="Rbsml_bL25/Gln-tRNA_synth_N"/>
</dbReference>